<dbReference type="OrthoDB" id="10659901at2759"/>
<keyword evidence="1" id="KW-0472">Membrane</keyword>
<dbReference type="AlphaFoldDB" id="A0A2V3IHW0"/>
<proteinExistence type="predicted"/>
<keyword evidence="1" id="KW-0812">Transmembrane</keyword>
<sequence length="311" mass="34530">MFGVRFSRDHILRLSAILSLRALLTVFDLPLENTATAYITSLLSSMTNMAIVLALTSNYFHFEGLLGRIGAFFFPSPRKPSAFIILYARLVFVLGPLASWFETAVITYEIMSIARRWEASMQRAATDGSHVPRRLLLAFTFLCITGSVAIGVTLGLENRKVGAGAATASLLLLTYSYLNDDANVVEAAMLSLYVCTLLIFAKGESQLLSDESRAMLLVGTVVLLCTAMSRATRFVRLLAIGFEEFYREEEAGIAWGQGSVQNSFGVLTIIAITFRILIWSQEVHEGEYVAEWCRITQVIAVVILYIFYSQR</sequence>
<organism evidence="2 3">
    <name type="scientific">Gracilariopsis chorda</name>
    <dbReference type="NCBI Taxonomy" id="448386"/>
    <lineage>
        <taxon>Eukaryota</taxon>
        <taxon>Rhodophyta</taxon>
        <taxon>Florideophyceae</taxon>
        <taxon>Rhodymeniophycidae</taxon>
        <taxon>Gracilariales</taxon>
        <taxon>Gracilariaceae</taxon>
        <taxon>Gracilariopsis</taxon>
    </lineage>
</organism>
<evidence type="ECO:0000256" key="1">
    <source>
        <dbReference type="SAM" id="Phobius"/>
    </source>
</evidence>
<keyword evidence="3" id="KW-1185">Reference proteome</keyword>
<evidence type="ECO:0000313" key="3">
    <source>
        <dbReference type="Proteomes" id="UP000247409"/>
    </source>
</evidence>
<reference evidence="2 3" key="1">
    <citation type="journal article" date="2018" name="Mol. Biol. Evol.">
        <title>Analysis of the draft genome of the red seaweed Gracilariopsis chorda provides insights into genome size evolution in Rhodophyta.</title>
        <authorList>
            <person name="Lee J."/>
            <person name="Yang E.C."/>
            <person name="Graf L."/>
            <person name="Yang J.H."/>
            <person name="Qiu H."/>
            <person name="Zel Zion U."/>
            <person name="Chan C.X."/>
            <person name="Stephens T.G."/>
            <person name="Weber A.P.M."/>
            <person name="Boo G.H."/>
            <person name="Boo S.M."/>
            <person name="Kim K.M."/>
            <person name="Shin Y."/>
            <person name="Jung M."/>
            <person name="Lee S.J."/>
            <person name="Yim H.S."/>
            <person name="Lee J.H."/>
            <person name="Bhattacharya D."/>
            <person name="Yoon H.S."/>
        </authorList>
    </citation>
    <scope>NUCLEOTIDE SEQUENCE [LARGE SCALE GENOMIC DNA]</scope>
    <source>
        <strain evidence="2 3">SKKU-2015</strain>
        <tissue evidence="2">Whole body</tissue>
    </source>
</reference>
<dbReference type="Proteomes" id="UP000247409">
    <property type="component" value="Unassembled WGS sequence"/>
</dbReference>
<gene>
    <name evidence="2" type="ORF">BWQ96_08580</name>
</gene>
<accession>A0A2V3IHW0</accession>
<protein>
    <submittedName>
        <fullName evidence="2">Uncharacterized protein</fullName>
    </submittedName>
</protein>
<feature type="transmembrane region" description="Helical" evidence="1">
    <location>
        <begin position="135"/>
        <end position="154"/>
    </location>
</feature>
<keyword evidence="1" id="KW-1133">Transmembrane helix</keyword>
<evidence type="ECO:0000313" key="2">
    <source>
        <dbReference type="EMBL" id="PXF41695.1"/>
    </source>
</evidence>
<name>A0A2V3IHW0_9FLOR</name>
<comment type="caution">
    <text evidence="2">The sequence shown here is derived from an EMBL/GenBank/DDBJ whole genome shotgun (WGS) entry which is preliminary data.</text>
</comment>
<dbReference type="EMBL" id="NBIV01000202">
    <property type="protein sequence ID" value="PXF41695.1"/>
    <property type="molecule type" value="Genomic_DNA"/>
</dbReference>
<feature type="transmembrane region" description="Helical" evidence="1">
    <location>
        <begin position="184"/>
        <end position="201"/>
    </location>
</feature>
<feature type="transmembrane region" description="Helical" evidence="1">
    <location>
        <begin position="213"/>
        <end position="232"/>
    </location>
</feature>